<sequence>MQCFFNAFKSLIRLALYQPPYCVYAAFKIHQQQRQQQQGGIGYE</sequence>
<proteinExistence type="predicted"/>
<reference evidence="1" key="1">
    <citation type="journal article" date="2021" name="Proc. Natl. Acad. Sci. U.S.A.">
        <title>A Catalog of Tens of Thousands of Viruses from Human Metagenomes Reveals Hidden Associations with Chronic Diseases.</title>
        <authorList>
            <person name="Tisza M.J."/>
            <person name="Buck C.B."/>
        </authorList>
    </citation>
    <scope>NUCLEOTIDE SEQUENCE</scope>
    <source>
        <strain evidence="1">CthSp75</strain>
    </source>
</reference>
<protein>
    <submittedName>
        <fullName evidence="1">Uncharacterized protein</fullName>
    </submittedName>
</protein>
<dbReference type="EMBL" id="BK015146">
    <property type="protein sequence ID" value="DAD92838.1"/>
    <property type="molecule type" value="Genomic_DNA"/>
</dbReference>
<evidence type="ECO:0000313" key="1">
    <source>
        <dbReference type="EMBL" id="DAD92838.1"/>
    </source>
</evidence>
<accession>A0A8S5NDR4</accession>
<name>A0A8S5NDR4_9CAUD</name>
<organism evidence="1">
    <name type="scientific">Siphoviridae sp. cthSp75</name>
    <dbReference type="NCBI Taxonomy" id="2826424"/>
    <lineage>
        <taxon>Viruses</taxon>
        <taxon>Duplodnaviria</taxon>
        <taxon>Heunggongvirae</taxon>
        <taxon>Uroviricota</taxon>
        <taxon>Caudoviricetes</taxon>
    </lineage>
</organism>